<keyword evidence="1" id="KW-0812">Transmembrane</keyword>
<keyword evidence="1" id="KW-0472">Membrane</keyword>
<proteinExistence type="predicted"/>
<reference evidence="2 3" key="1">
    <citation type="submission" date="2020-08" db="EMBL/GenBank/DDBJ databases">
        <title>Genomic Encyclopedia of Type Strains, Phase IV (KMG-IV): sequencing the most valuable type-strain genomes for metagenomic binning, comparative biology and taxonomic classification.</title>
        <authorList>
            <person name="Goeker M."/>
        </authorList>
    </citation>
    <scope>NUCLEOTIDE SEQUENCE [LARGE SCALE GENOMIC DNA]</scope>
    <source>
        <strain evidence="2 3">DSM 23240</strain>
    </source>
</reference>
<name>A0A840RNT0_9BURK</name>
<evidence type="ECO:0000256" key="1">
    <source>
        <dbReference type="SAM" id="Phobius"/>
    </source>
</evidence>
<keyword evidence="1" id="KW-1133">Transmembrane helix</keyword>
<comment type="caution">
    <text evidence="2">The sequence shown here is derived from an EMBL/GenBank/DDBJ whole genome shotgun (WGS) entry which is preliminary data.</text>
</comment>
<sequence>MHYVRRSQIDFVSLFAIFFGYVLVKRALLSCGGAAVHKLVEYASHCRN</sequence>
<feature type="transmembrane region" description="Helical" evidence="1">
    <location>
        <begin position="6"/>
        <end position="24"/>
    </location>
</feature>
<accession>A0A840RNT0</accession>
<dbReference type="EMBL" id="JACHHQ010000001">
    <property type="protein sequence ID" value="MBB5198588.1"/>
    <property type="molecule type" value="Genomic_DNA"/>
</dbReference>
<evidence type="ECO:0000313" key="2">
    <source>
        <dbReference type="EMBL" id="MBB5198588.1"/>
    </source>
</evidence>
<gene>
    <name evidence="2" type="ORF">HNR39_000398</name>
</gene>
<dbReference type="AlphaFoldDB" id="A0A840RNT0"/>
<evidence type="ECO:0000313" key="3">
    <source>
        <dbReference type="Proteomes" id="UP000571084"/>
    </source>
</evidence>
<protein>
    <submittedName>
        <fullName evidence="2">VIT1/CCC1 family predicted Fe2+/Mn2+ transporter</fullName>
    </submittedName>
</protein>
<organism evidence="2 3">
    <name type="scientific">Glaciimonas immobilis</name>
    <dbReference type="NCBI Taxonomy" id="728004"/>
    <lineage>
        <taxon>Bacteria</taxon>
        <taxon>Pseudomonadati</taxon>
        <taxon>Pseudomonadota</taxon>
        <taxon>Betaproteobacteria</taxon>
        <taxon>Burkholderiales</taxon>
        <taxon>Oxalobacteraceae</taxon>
        <taxon>Glaciimonas</taxon>
    </lineage>
</organism>
<keyword evidence="3" id="KW-1185">Reference proteome</keyword>
<dbReference type="Proteomes" id="UP000571084">
    <property type="component" value="Unassembled WGS sequence"/>
</dbReference>